<dbReference type="Proteomes" id="UP001597158">
    <property type="component" value="Unassembled WGS sequence"/>
</dbReference>
<dbReference type="EMBL" id="JBHTMC010000026">
    <property type="protein sequence ID" value="MFD1264710.1"/>
    <property type="molecule type" value="Genomic_DNA"/>
</dbReference>
<name>A0ABW3WHI6_9RHOO</name>
<accession>A0ABW3WHI6</accession>
<evidence type="ECO:0000313" key="1">
    <source>
        <dbReference type="EMBL" id="MFD1264710.1"/>
    </source>
</evidence>
<organism evidence="1 2">
    <name type="scientific">Thauera mechernichensis</name>
    <dbReference type="NCBI Taxonomy" id="82788"/>
    <lineage>
        <taxon>Bacteria</taxon>
        <taxon>Pseudomonadati</taxon>
        <taxon>Pseudomonadota</taxon>
        <taxon>Betaproteobacteria</taxon>
        <taxon>Rhodocyclales</taxon>
        <taxon>Zoogloeaceae</taxon>
        <taxon>Thauera</taxon>
    </lineage>
</organism>
<proteinExistence type="predicted"/>
<dbReference type="RefSeq" id="WP_277832133.1">
    <property type="nucleotide sequence ID" value="NZ_JARQZE010000004.1"/>
</dbReference>
<sequence length="112" mass="12547">MAVRQGEPDMLPAAPCVDPKCRFRFFTSKRITPALAYDMVPMDYAPLPGGELPAKAWQPPLPLPGERAIWLEACRQALVFWNAAASDRRISEPLRKVFRDNANRLDDTAGHV</sequence>
<evidence type="ECO:0000313" key="2">
    <source>
        <dbReference type="Proteomes" id="UP001597158"/>
    </source>
</evidence>
<comment type="caution">
    <text evidence="1">The sequence shown here is derived from an EMBL/GenBank/DDBJ whole genome shotgun (WGS) entry which is preliminary data.</text>
</comment>
<gene>
    <name evidence="1" type="ORF">ACFQ4M_14100</name>
</gene>
<reference evidence="2" key="1">
    <citation type="journal article" date="2019" name="Int. J. Syst. Evol. Microbiol.">
        <title>The Global Catalogue of Microorganisms (GCM) 10K type strain sequencing project: providing services to taxonomists for standard genome sequencing and annotation.</title>
        <authorList>
            <consortium name="The Broad Institute Genomics Platform"/>
            <consortium name="The Broad Institute Genome Sequencing Center for Infectious Disease"/>
            <person name="Wu L."/>
            <person name="Ma J."/>
        </authorList>
    </citation>
    <scope>NUCLEOTIDE SEQUENCE [LARGE SCALE GENOMIC DNA]</scope>
    <source>
        <strain evidence="2">CCUG 48884</strain>
    </source>
</reference>
<protein>
    <submittedName>
        <fullName evidence="1">Uncharacterized protein</fullName>
    </submittedName>
</protein>
<keyword evidence="2" id="KW-1185">Reference proteome</keyword>